<keyword evidence="7 10" id="KW-0472">Membrane</keyword>
<evidence type="ECO:0000256" key="9">
    <source>
        <dbReference type="ARBA" id="ARBA00023224"/>
    </source>
</evidence>
<feature type="transmembrane region" description="Helical" evidence="10">
    <location>
        <begin position="29"/>
        <end position="51"/>
    </location>
</feature>
<evidence type="ECO:0000256" key="10">
    <source>
        <dbReference type="RuleBase" id="RU351113"/>
    </source>
</evidence>
<dbReference type="EMBL" id="ACPB03015434">
    <property type="status" value="NOT_ANNOTATED_CDS"/>
    <property type="molecule type" value="Genomic_DNA"/>
</dbReference>
<dbReference type="AlphaFoldDB" id="T1HB83"/>
<dbReference type="HOGENOM" id="CLU_734290_0_0_1"/>
<evidence type="ECO:0000256" key="8">
    <source>
        <dbReference type="ARBA" id="ARBA00023170"/>
    </source>
</evidence>
<dbReference type="VEuPathDB" id="VectorBase:RPRC001292"/>
<feature type="transmembrane region" description="Helical" evidence="10">
    <location>
        <begin position="113"/>
        <end position="138"/>
    </location>
</feature>
<feature type="transmembrane region" description="Helical" evidence="10">
    <location>
        <begin position="63"/>
        <end position="82"/>
    </location>
</feature>
<keyword evidence="6 10" id="KW-1133">Transmembrane helix</keyword>
<comment type="similarity">
    <text evidence="10">Belongs to the insect chemoreceptor superfamily. Heteromeric odorant receptor channel (TC 1.A.69) family.</text>
</comment>
<protein>
    <recommendedName>
        <fullName evidence="10">Odorant receptor</fullName>
    </recommendedName>
</protein>
<feature type="transmembrane region" description="Helical" evidence="10">
    <location>
        <begin position="281"/>
        <end position="303"/>
    </location>
</feature>
<dbReference type="InterPro" id="IPR004117">
    <property type="entry name" value="7tm6_olfct_rcpt"/>
</dbReference>
<dbReference type="Proteomes" id="UP000015103">
    <property type="component" value="Unassembled WGS sequence"/>
</dbReference>
<comment type="subcellular location">
    <subcellularLocation>
        <location evidence="1 10">Cell membrane</location>
        <topology evidence="1 10">Multi-pass membrane protein</topology>
    </subcellularLocation>
</comment>
<dbReference type="EnsemblMetazoa" id="RPRC001292-RA">
    <property type="protein sequence ID" value="RPRC001292-PA"/>
    <property type="gene ID" value="RPRC001292"/>
</dbReference>
<evidence type="ECO:0000256" key="6">
    <source>
        <dbReference type="ARBA" id="ARBA00022989"/>
    </source>
</evidence>
<evidence type="ECO:0000313" key="12">
    <source>
        <dbReference type="Proteomes" id="UP000015103"/>
    </source>
</evidence>
<evidence type="ECO:0000256" key="4">
    <source>
        <dbReference type="ARBA" id="ARBA00022692"/>
    </source>
</evidence>
<evidence type="ECO:0000256" key="3">
    <source>
        <dbReference type="ARBA" id="ARBA00022606"/>
    </source>
</evidence>
<keyword evidence="5 10" id="KW-0552">Olfaction</keyword>
<dbReference type="GO" id="GO:0005549">
    <property type="term" value="F:odorant binding"/>
    <property type="evidence" value="ECO:0007669"/>
    <property type="project" value="InterPro"/>
</dbReference>
<organism evidence="11 12">
    <name type="scientific">Rhodnius prolixus</name>
    <name type="common">Triatomid bug</name>
    <dbReference type="NCBI Taxonomy" id="13249"/>
    <lineage>
        <taxon>Eukaryota</taxon>
        <taxon>Metazoa</taxon>
        <taxon>Ecdysozoa</taxon>
        <taxon>Arthropoda</taxon>
        <taxon>Hexapoda</taxon>
        <taxon>Insecta</taxon>
        <taxon>Pterygota</taxon>
        <taxon>Neoptera</taxon>
        <taxon>Paraneoptera</taxon>
        <taxon>Hemiptera</taxon>
        <taxon>Heteroptera</taxon>
        <taxon>Panheteroptera</taxon>
        <taxon>Cimicomorpha</taxon>
        <taxon>Reduviidae</taxon>
        <taxon>Triatominae</taxon>
        <taxon>Rhodnius</taxon>
    </lineage>
</organism>
<dbReference type="GeneID" id="141460740"/>
<reference evidence="11" key="1">
    <citation type="submission" date="2015-05" db="UniProtKB">
        <authorList>
            <consortium name="EnsemblMetazoa"/>
        </authorList>
    </citation>
    <scope>IDENTIFICATION</scope>
</reference>
<dbReference type="PANTHER" id="PTHR21137:SF35">
    <property type="entry name" value="ODORANT RECEPTOR 19A-RELATED"/>
    <property type="match status" value="1"/>
</dbReference>
<evidence type="ECO:0000256" key="2">
    <source>
        <dbReference type="ARBA" id="ARBA00022475"/>
    </source>
</evidence>
<keyword evidence="2" id="KW-1003">Cell membrane</keyword>
<keyword evidence="4 10" id="KW-0812">Transmembrane</keyword>
<keyword evidence="9 10" id="KW-0807">Transducer</keyword>
<name>T1HB83_RHOPR</name>
<evidence type="ECO:0000256" key="5">
    <source>
        <dbReference type="ARBA" id="ARBA00022725"/>
    </source>
</evidence>
<dbReference type="InParanoid" id="T1HB83"/>
<keyword evidence="3 10" id="KW-0716">Sensory transduction</keyword>
<proteinExistence type="inferred from homology"/>
<dbReference type="PANTHER" id="PTHR21137">
    <property type="entry name" value="ODORANT RECEPTOR"/>
    <property type="match status" value="1"/>
</dbReference>
<sequence>MTPYEQLLFCLSFGGYWFRLNDKNKLKTFLHILQNIILYANVIYEIIGLYIEGDLQELLAGKFLYLPVSIFELTNHLILFCLRDDYDRMLLTLQEIFAKDLEERRKFQQYYKYLRWGIIVYGTAQFMLWFVSFFLVLFKEIIAVIFRLEEFSFVPPMPIENIIGLEEGRLHNWLKLIFGFLYGTAWILSYTSIMMGTFHFMAFTIIEFRIFRYQLEVYHKNMLIENFEHTMKTIIEKQCLLARLFENLKNTSSLFLGLQNSMMALNICFLLHTFTKITNAIAWYIGLYGFIGFTMIITATCYFGDLLEDEGDAVNNILYDLPWYSLPPKQRRYFALALLQGRRSLKISYKGILPTNLETYLQFMQAVYSYIMLLNSV</sequence>
<evidence type="ECO:0000256" key="7">
    <source>
        <dbReference type="ARBA" id="ARBA00023136"/>
    </source>
</evidence>
<dbReference type="GO" id="GO:0004984">
    <property type="term" value="F:olfactory receptor activity"/>
    <property type="evidence" value="ECO:0007669"/>
    <property type="project" value="InterPro"/>
</dbReference>
<feature type="transmembrane region" description="Helical" evidence="10">
    <location>
        <begin position="253"/>
        <end position="275"/>
    </location>
</feature>
<evidence type="ECO:0000256" key="1">
    <source>
        <dbReference type="ARBA" id="ARBA00004651"/>
    </source>
</evidence>
<dbReference type="eggNOG" id="ENOG502SYR9">
    <property type="taxonomic scope" value="Eukaryota"/>
</dbReference>
<dbReference type="Pfam" id="PF02949">
    <property type="entry name" value="7tm_6"/>
    <property type="match status" value="1"/>
</dbReference>
<keyword evidence="12" id="KW-1185">Reference proteome</keyword>
<dbReference type="GO" id="GO:0007165">
    <property type="term" value="P:signal transduction"/>
    <property type="evidence" value="ECO:0007669"/>
    <property type="project" value="UniProtKB-KW"/>
</dbReference>
<keyword evidence="8 10" id="KW-0675">Receptor</keyword>
<dbReference type="RefSeq" id="XP_073997122.1">
    <property type="nucleotide sequence ID" value="XM_074141021.1"/>
</dbReference>
<comment type="caution">
    <text evidence="10">Lacks conserved residue(s) required for the propagation of feature annotation.</text>
</comment>
<evidence type="ECO:0000313" key="11">
    <source>
        <dbReference type="EnsemblMetazoa" id="RPRC001292-PA"/>
    </source>
</evidence>
<feature type="transmembrane region" description="Helical" evidence="10">
    <location>
        <begin position="180"/>
        <end position="206"/>
    </location>
</feature>
<dbReference type="GO" id="GO:0005886">
    <property type="term" value="C:plasma membrane"/>
    <property type="evidence" value="ECO:0007669"/>
    <property type="project" value="UniProtKB-SubCell"/>
</dbReference>
<accession>T1HB83</accession>